<dbReference type="Pfam" id="PF01031">
    <property type="entry name" value="Dynamin_M"/>
    <property type="match status" value="1"/>
</dbReference>
<comment type="caution">
    <text evidence="3">The sequence shown here is derived from an EMBL/GenBank/DDBJ whole genome shotgun (WGS) entry which is preliminary data.</text>
</comment>
<dbReference type="InterPro" id="IPR020850">
    <property type="entry name" value="GED_dom"/>
</dbReference>
<evidence type="ECO:0000259" key="2">
    <source>
        <dbReference type="PROSITE" id="PS51388"/>
    </source>
</evidence>
<organism evidence="3 4">
    <name type="scientific">Striga hermonthica</name>
    <name type="common">Purple witchweed</name>
    <name type="synonym">Buchnera hermonthica</name>
    <dbReference type="NCBI Taxonomy" id="68872"/>
    <lineage>
        <taxon>Eukaryota</taxon>
        <taxon>Viridiplantae</taxon>
        <taxon>Streptophyta</taxon>
        <taxon>Embryophyta</taxon>
        <taxon>Tracheophyta</taxon>
        <taxon>Spermatophyta</taxon>
        <taxon>Magnoliopsida</taxon>
        <taxon>eudicotyledons</taxon>
        <taxon>Gunneridae</taxon>
        <taxon>Pentapetalae</taxon>
        <taxon>asterids</taxon>
        <taxon>lamiids</taxon>
        <taxon>Lamiales</taxon>
        <taxon>Orobanchaceae</taxon>
        <taxon>Buchnereae</taxon>
        <taxon>Striga</taxon>
    </lineage>
</organism>
<evidence type="ECO:0000313" key="4">
    <source>
        <dbReference type="Proteomes" id="UP001153555"/>
    </source>
</evidence>
<dbReference type="GO" id="GO:0005525">
    <property type="term" value="F:GTP binding"/>
    <property type="evidence" value="ECO:0007669"/>
    <property type="project" value="InterPro"/>
</dbReference>
<name>A0A9N7R4X5_STRHE</name>
<dbReference type="OrthoDB" id="5061070at2759"/>
<dbReference type="GO" id="GO:0003924">
    <property type="term" value="F:GTPase activity"/>
    <property type="evidence" value="ECO:0007669"/>
    <property type="project" value="InterPro"/>
</dbReference>
<dbReference type="GO" id="GO:0005874">
    <property type="term" value="C:microtubule"/>
    <property type="evidence" value="ECO:0007669"/>
    <property type="project" value="TreeGrafter"/>
</dbReference>
<proteinExistence type="predicted"/>
<dbReference type="PANTHER" id="PTHR11566">
    <property type="entry name" value="DYNAMIN"/>
    <property type="match status" value="1"/>
</dbReference>
<evidence type="ECO:0000256" key="1">
    <source>
        <dbReference type="ARBA" id="ARBA00023175"/>
    </source>
</evidence>
<dbReference type="Proteomes" id="UP001153555">
    <property type="component" value="Unassembled WGS sequence"/>
</dbReference>
<sequence length="339" mass="38941">MDELSKLPDTITSVVEASALFGRILGKAQEFLNKILLTEEIDKNEMHSMSRLTKIIYGYSHDMQGKGSQNEAKNMFLLEEIILLEEMKGIELPDFLPRAAFRILLEKKVKGLSFTTLEFIHNMWAYIEDEVISVLTKHFVNYPQLLPSMMWAVQNLVAMERKQSEVWVLDVVEMERKTDYTCSPDYLALWKKLMAHHKVFVEILEDESKTANMAIDGYGNVDVSHLRSWTGTAVVHEAFDLKMRLMSYWKIVLQRFVDCVALHLLFCIRNLVNKDLEVEITKVVLGPEVKGPERMLEELPAVAEKRKKLKHSIALLEESKDALAQIDNDIAGIRMGQVV</sequence>
<keyword evidence="4" id="KW-1185">Reference proteome</keyword>
<dbReference type="Gene3D" id="1.20.120.1240">
    <property type="entry name" value="Dynamin, middle domain"/>
    <property type="match status" value="1"/>
</dbReference>
<dbReference type="SMART" id="SM00302">
    <property type="entry name" value="GED"/>
    <property type="match status" value="1"/>
</dbReference>
<dbReference type="GO" id="GO:0008017">
    <property type="term" value="F:microtubule binding"/>
    <property type="evidence" value="ECO:0007669"/>
    <property type="project" value="TreeGrafter"/>
</dbReference>
<feature type="domain" description="GED" evidence="2">
    <location>
        <begin position="238"/>
        <end position="331"/>
    </location>
</feature>
<dbReference type="InterPro" id="IPR022812">
    <property type="entry name" value="Dynamin"/>
</dbReference>
<dbReference type="AlphaFoldDB" id="A0A9N7R4X5"/>
<dbReference type="InterPro" id="IPR000375">
    <property type="entry name" value="Dynamin_stalk"/>
</dbReference>
<protein>
    <submittedName>
        <fullName evidence="3">Dynamin-related protein 4C</fullName>
    </submittedName>
</protein>
<dbReference type="EMBL" id="CACSLK010009714">
    <property type="protein sequence ID" value="CAA0812171.1"/>
    <property type="molecule type" value="Genomic_DNA"/>
</dbReference>
<gene>
    <name evidence="3" type="ORF">SHERM_12984</name>
</gene>
<evidence type="ECO:0000313" key="3">
    <source>
        <dbReference type="EMBL" id="CAA0812171.1"/>
    </source>
</evidence>
<dbReference type="InterPro" id="IPR003130">
    <property type="entry name" value="GED"/>
</dbReference>
<dbReference type="GO" id="GO:0016020">
    <property type="term" value="C:membrane"/>
    <property type="evidence" value="ECO:0007669"/>
    <property type="project" value="TreeGrafter"/>
</dbReference>
<dbReference type="GO" id="GO:0005737">
    <property type="term" value="C:cytoplasm"/>
    <property type="evidence" value="ECO:0007669"/>
    <property type="project" value="TreeGrafter"/>
</dbReference>
<reference evidence="3" key="1">
    <citation type="submission" date="2019-12" db="EMBL/GenBank/DDBJ databases">
        <authorList>
            <person name="Scholes J."/>
        </authorList>
    </citation>
    <scope>NUCLEOTIDE SEQUENCE</scope>
</reference>
<dbReference type="PROSITE" id="PS51388">
    <property type="entry name" value="GED"/>
    <property type="match status" value="1"/>
</dbReference>
<keyword evidence="1" id="KW-0505">Motor protein</keyword>
<dbReference type="PANTHER" id="PTHR11566:SF173">
    <property type="entry name" value="DYNAMIN-RELATED PROTEIN 4C"/>
    <property type="match status" value="1"/>
</dbReference>
<dbReference type="Pfam" id="PF02212">
    <property type="entry name" value="GED"/>
    <property type="match status" value="1"/>
</dbReference>
<accession>A0A9N7R4X5</accession>